<sequence length="212" mass="23758">MNIQLALDRLTIKEAILNANKVKKYVDWIEVGTSLIKEFGIKSVKEIRKAFPEKIILADVKTFDNAKYEFTMCFEAGADVATVMGTAPKVSIDICMEVARESGRKVMIDLLNTSDEKIKELSVYEDAIFCMHISKDLQEVIGEKQEVSKIKVPEPLTKIKDLKIAIAGGITSEFLENLKDIHPYVVIVGSAITKSNNPELEAKKIKELANRR</sequence>
<organism evidence="8 9">
    <name type="scientific">Clostridium acidisoli DSM 12555</name>
    <dbReference type="NCBI Taxonomy" id="1121291"/>
    <lineage>
        <taxon>Bacteria</taxon>
        <taxon>Bacillati</taxon>
        <taxon>Bacillota</taxon>
        <taxon>Clostridia</taxon>
        <taxon>Eubacteriales</taxon>
        <taxon>Clostridiaceae</taxon>
        <taxon>Clostridium</taxon>
    </lineage>
</organism>
<dbReference type="Proteomes" id="UP000192468">
    <property type="component" value="Unassembled WGS sequence"/>
</dbReference>
<dbReference type="InterPro" id="IPR011060">
    <property type="entry name" value="RibuloseP-bd_barrel"/>
</dbReference>
<evidence type="ECO:0000256" key="2">
    <source>
        <dbReference type="ARBA" id="ARBA00005014"/>
    </source>
</evidence>
<dbReference type="OrthoDB" id="43475at2"/>
<dbReference type="InterPro" id="IPR041710">
    <property type="entry name" value="HPS/KGPDC"/>
</dbReference>
<keyword evidence="5" id="KW-0456">Lyase</keyword>
<keyword evidence="6" id="KW-0119">Carbohydrate metabolism</keyword>
<dbReference type="GO" id="GO:0033982">
    <property type="term" value="F:3-dehydro-L-gulonate-6-phosphate decarboxylase activity"/>
    <property type="evidence" value="ECO:0007669"/>
    <property type="project" value="TreeGrafter"/>
</dbReference>
<feature type="domain" description="Orotidine 5'-phosphate decarboxylase" evidence="7">
    <location>
        <begin position="2"/>
        <end position="205"/>
    </location>
</feature>
<dbReference type="CDD" id="cd04726">
    <property type="entry name" value="KGPDC_HPS"/>
    <property type="match status" value="1"/>
</dbReference>
<comment type="pathway">
    <text evidence="2">One-carbon metabolism; formaldehyde assimilation via RuMP pathway; D-fructose 6-phosphate from D-ribulose 5-phosphate and formaldehyde: step 1/2.</text>
</comment>
<dbReference type="FunFam" id="3.20.20.70:FF:000022">
    <property type="entry name" value="3-keto-L-gulonate-6-phosphate decarboxylase UlaD"/>
    <property type="match status" value="1"/>
</dbReference>
<dbReference type="AlphaFoldDB" id="A0A1W1XLI2"/>
<dbReference type="InterPro" id="IPR013785">
    <property type="entry name" value="Aldolase_TIM"/>
</dbReference>
<evidence type="ECO:0000256" key="1">
    <source>
        <dbReference type="ARBA" id="ARBA00000718"/>
    </source>
</evidence>
<dbReference type="PANTHER" id="PTHR35039">
    <property type="entry name" value="3-KETO-L-GULONATE-6-PHOSPHATE DECARBOXYLASE SGBH-RELATED"/>
    <property type="match status" value="1"/>
</dbReference>
<evidence type="ECO:0000256" key="6">
    <source>
        <dbReference type="ARBA" id="ARBA00023277"/>
    </source>
</evidence>
<dbReference type="NCBIfam" id="TIGR03128">
    <property type="entry name" value="RuMP_HxlA"/>
    <property type="match status" value="1"/>
</dbReference>
<comment type="catalytic activity">
    <reaction evidence="1">
        <text>D-ribulose 5-phosphate + formaldehyde = D-arabino-hex-3-ulose 6-phosphate</text>
        <dbReference type="Rhea" id="RHEA:25201"/>
        <dbReference type="ChEBI" id="CHEBI:16842"/>
        <dbReference type="ChEBI" id="CHEBI:58121"/>
        <dbReference type="ChEBI" id="CHEBI:58542"/>
        <dbReference type="EC" id="4.1.2.43"/>
    </reaction>
</comment>
<evidence type="ECO:0000313" key="8">
    <source>
        <dbReference type="EMBL" id="SMC24677.1"/>
    </source>
</evidence>
<evidence type="ECO:0000256" key="4">
    <source>
        <dbReference type="ARBA" id="ARBA00012890"/>
    </source>
</evidence>
<gene>
    <name evidence="8" type="ORF">SAMN02745134_02257</name>
</gene>
<evidence type="ECO:0000256" key="5">
    <source>
        <dbReference type="ARBA" id="ARBA00023239"/>
    </source>
</evidence>
<evidence type="ECO:0000256" key="3">
    <source>
        <dbReference type="ARBA" id="ARBA00006350"/>
    </source>
</evidence>
<dbReference type="PANTHER" id="PTHR35039:SF3">
    <property type="entry name" value="3-KETO-L-GULONATE-6-PHOSPHATE DECARBOXYLASE SGBH-RELATED"/>
    <property type="match status" value="1"/>
</dbReference>
<reference evidence="8 9" key="1">
    <citation type="submission" date="2017-04" db="EMBL/GenBank/DDBJ databases">
        <authorList>
            <person name="Afonso C.L."/>
            <person name="Miller P.J."/>
            <person name="Scott M.A."/>
            <person name="Spackman E."/>
            <person name="Goraichik I."/>
            <person name="Dimitrov K.M."/>
            <person name="Suarez D.L."/>
            <person name="Swayne D.E."/>
        </authorList>
    </citation>
    <scope>NUCLEOTIDE SEQUENCE [LARGE SCALE GENOMIC DNA]</scope>
    <source>
        <strain evidence="8 9">DSM 12555</strain>
    </source>
</reference>
<dbReference type="GO" id="GO:0006207">
    <property type="term" value="P:'de novo' pyrimidine nucleobase biosynthetic process"/>
    <property type="evidence" value="ECO:0007669"/>
    <property type="project" value="InterPro"/>
</dbReference>
<dbReference type="SMART" id="SM00934">
    <property type="entry name" value="OMPdecase"/>
    <property type="match status" value="1"/>
</dbReference>
<evidence type="ECO:0000259" key="7">
    <source>
        <dbReference type="SMART" id="SM00934"/>
    </source>
</evidence>
<proteinExistence type="inferred from homology"/>
<dbReference type="GO" id="GO:0004590">
    <property type="term" value="F:orotidine-5'-phosphate decarboxylase activity"/>
    <property type="evidence" value="ECO:0007669"/>
    <property type="project" value="InterPro"/>
</dbReference>
<dbReference type="Gene3D" id="3.20.20.70">
    <property type="entry name" value="Aldolase class I"/>
    <property type="match status" value="1"/>
</dbReference>
<dbReference type="Pfam" id="PF00215">
    <property type="entry name" value="OMPdecase"/>
    <property type="match status" value="1"/>
</dbReference>
<protein>
    <recommendedName>
        <fullName evidence="4">3-hexulose-6-phosphate synthase</fullName>
        <ecNumber evidence="4">4.1.2.43</ecNumber>
    </recommendedName>
</protein>
<accession>A0A1W1XLI2</accession>
<dbReference type="GO" id="GO:0019854">
    <property type="term" value="P:L-ascorbic acid catabolic process"/>
    <property type="evidence" value="ECO:0007669"/>
    <property type="project" value="TreeGrafter"/>
</dbReference>
<dbReference type="InterPro" id="IPR001754">
    <property type="entry name" value="OMPdeCOase_dom"/>
</dbReference>
<dbReference type="GO" id="GO:0043801">
    <property type="term" value="F:hexulose-6-phosphate synthase activity"/>
    <property type="evidence" value="ECO:0007669"/>
    <property type="project" value="UniProtKB-EC"/>
</dbReference>
<dbReference type="EMBL" id="FWXH01000007">
    <property type="protein sequence ID" value="SMC24677.1"/>
    <property type="molecule type" value="Genomic_DNA"/>
</dbReference>
<keyword evidence="9" id="KW-1185">Reference proteome</keyword>
<dbReference type="SUPFAM" id="SSF51366">
    <property type="entry name" value="Ribulose-phoshate binding barrel"/>
    <property type="match status" value="1"/>
</dbReference>
<name>A0A1W1XLI2_9CLOT</name>
<comment type="similarity">
    <text evidence="3">Belongs to the HPS/KGPDC family. HPS subfamily.</text>
</comment>
<dbReference type="RefSeq" id="WP_084116088.1">
    <property type="nucleotide sequence ID" value="NZ_FWXH01000007.1"/>
</dbReference>
<evidence type="ECO:0000313" key="9">
    <source>
        <dbReference type="Proteomes" id="UP000192468"/>
    </source>
</evidence>
<dbReference type="STRING" id="1121291.SAMN02745134_02257"/>
<dbReference type="EC" id="4.1.2.43" evidence="4"/>
<dbReference type="InterPro" id="IPR017553">
    <property type="entry name" value="3-hexulose-6-phosphate_synth"/>
</dbReference>